<dbReference type="EMBL" id="QKYT01000503">
    <property type="protein sequence ID" value="RIA84291.1"/>
    <property type="molecule type" value="Genomic_DNA"/>
</dbReference>
<dbReference type="STRING" id="658196.A0A397SN68"/>
<keyword evidence="2" id="KW-1185">Reference proteome</keyword>
<reference evidence="1 2" key="1">
    <citation type="submission" date="2018-06" db="EMBL/GenBank/DDBJ databases">
        <title>Comparative genomics reveals the genomic features of Rhizophagus irregularis, R. cerebriforme, R. diaphanum and Gigaspora rosea, and their symbiotic lifestyle signature.</title>
        <authorList>
            <person name="Morin E."/>
            <person name="San Clemente H."/>
            <person name="Chen E.C.H."/>
            <person name="De La Providencia I."/>
            <person name="Hainaut M."/>
            <person name="Kuo A."/>
            <person name="Kohler A."/>
            <person name="Murat C."/>
            <person name="Tang N."/>
            <person name="Roy S."/>
            <person name="Loubradou J."/>
            <person name="Henrissat B."/>
            <person name="Grigoriev I.V."/>
            <person name="Corradi N."/>
            <person name="Roux C."/>
            <person name="Martin F.M."/>
        </authorList>
    </citation>
    <scope>NUCLEOTIDE SEQUENCE [LARGE SCALE GENOMIC DNA]</scope>
    <source>
        <strain evidence="1 2">DAOM 227022</strain>
    </source>
</reference>
<proteinExistence type="predicted"/>
<sequence length="206" mass="23617">MFDFDQFRQKTYIELKSKIFCPSFADLIDGLREVSNKYTWTRVWIFKFFVKDNMKICSFLENRNTLVVLQTKTLCFAMAALASCRLIIIFTPLKALIDNHVNRLVRVGISAAGLYVSTGQFFEYQNLIVCLITAILKPEYLPKHFTIIRGLSLARQGIKNSKYIGLTFGSYGEQRKLASKIGKQGTDGFGMRINVSDVCLIPFFYQ</sequence>
<organism evidence="1 2">
    <name type="scientific">Glomus cerebriforme</name>
    <dbReference type="NCBI Taxonomy" id="658196"/>
    <lineage>
        <taxon>Eukaryota</taxon>
        <taxon>Fungi</taxon>
        <taxon>Fungi incertae sedis</taxon>
        <taxon>Mucoromycota</taxon>
        <taxon>Glomeromycotina</taxon>
        <taxon>Glomeromycetes</taxon>
        <taxon>Glomerales</taxon>
        <taxon>Glomeraceae</taxon>
        <taxon>Glomus</taxon>
    </lineage>
</organism>
<dbReference type="AlphaFoldDB" id="A0A397SN68"/>
<accession>A0A397SN68</accession>
<name>A0A397SN68_9GLOM</name>
<dbReference type="OrthoDB" id="10261556at2759"/>
<comment type="caution">
    <text evidence="1">The sequence shown here is derived from an EMBL/GenBank/DDBJ whole genome shotgun (WGS) entry which is preliminary data.</text>
</comment>
<dbReference type="SUPFAM" id="SSF52540">
    <property type="entry name" value="P-loop containing nucleoside triphosphate hydrolases"/>
    <property type="match status" value="1"/>
</dbReference>
<evidence type="ECO:0000313" key="2">
    <source>
        <dbReference type="Proteomes" id="UP000265703"/>
    </source>
</evidence>
<evidence type="ECO:0000313" key="1">
    <source>
        <dbReference type="EMBL" id="RIA84291.1"/>
    </source>
</evidence>
<dbReference type="Gene3D" id="3.40.50.300">
    <property type="entry name" value="P-loop containing nucleotide triphosphate hydrolases"/>
    <property type="match status" value="1"/>
</dbReference>
<gene>
    <name evidence="1" type="ORF">C1645_832475</name>
</gene>
<dbReference type="Proteomes" id="UP000265703">
    <property type="component" value="Unassembled WGS sequence"/>
</dbReference>
<dbReference type="InterPro" id="IPR027417">
    <property type="entry name" value="P-loop_NTPase"/>
</dbReference>
<protein>
    <submittedName>
        <fullName evidence="1">Uncharacterized protein</fullName>
    </submittedName>
</protein>